<feature type="transmembrane region" description="Helical" evidence="10">
    <location>
        <begin position="376"/>
        <end position="396"/>
    </location>
</feature>
<evidence type="ECO:0000256" key="9">
    <source>
        <dbReference type="ARBA" id="ARBA00023201"/>
    </source>
</evidence>
<evidence type="ECO:0000256" key="5">
    <source>
        <dbReference type="ARBA" id="ARBA00022989"/>
    </source>
</evidence>
<dbReference type="PANTHER" id="PTHR10110:SF86">
    <property type="entry name" value="SODIUM_HYDROGEN EXCHANGER 7"/>
    <property type="match status" value="1"/>
</dbReference>
<dbReference type="GO" id="GO:0098719">
    <property type="term" value="P:sodium ion import across plasma membrane"/>
    <property type="evidence" value="ECO:0007669"/>
    <property type="project" value="TreeGrafter"/>
</dbReference>
<gene>
    <name evidence="12" type="ORF">GCM10007977_066420</name>
</gene>
<keyword evidence="10" id="KW-0050">Antiport</keyword>
<dbReference type="InterPro" id="IPR018422">
    <property type="entry name" value="Cation/H_exchanger_CPA1"/>
</dbReference>
<dbReference type="NCBIfam" id="TIGR00831">
    <property type="entry name" value="a_cpa1"/>
    <property type="match status" value="1"/>
</dbReference>
<sequence length="525" mass="55997">MEALFLVIVLGVTVLVGTTVGRRYSVAPPVLLILFGGLLALLPPLAEVELPPDAVLGLFLPAVLYWESLNTSLREIRANLRVIVLSAVVLVIATMAAVSYALQAVGVTAAAAWILGAVLAPTDASAVSGLAKRMPRRTLTTLRAESLVNDGTALVLFAVAVGTLGGAAMPGPLELTWRLAWSSVGGVLAGLVTAGAVILVRRRLDDPRREGGLSILTPFAAFLLAELLHASGVVAVVVGGLVLTQASPRVVRARSRVQAFAFWDLGTFMLNGSLFVLVGMQIPRAVRAIEHSAARALGIAALAAVTVIVVRLLWVHVMTGVIRAVDRRAVQRARRVGWKARTANGWAGFRGAVSLAAALAVPTALPDGTPYADRSLIVFTTVVVIVVTMLVQGLTLPMVIRWAGLTADDGRAGEALQAQIEAARAGLSALDDVARELGAPRDMVDRLRAEYEDHLQDVRARTHKDGEAYRMQHLERRLRLRVLTRKRQAVTAMRDANTIDDIVLRDLQAAMDIEEMRLLGPAPSE</sequence>
<evidence type="ECO:0000259" key="11">
    <source>
        <dbReference type="Pfam" id="PF00999"/>
    </source>
</evidence>
<dbReference type="AlphaFoldDB" id="A0A917U3F1"/>
<dbReference type="RefSeq" id="WP_190253936.1">
    <property type="nucleotide sequence ID" value="NZ_BMPI01000037.1"/>
</dbReference>
<feature type="transmembrane region" description="Helical" evidence="10">
    <location>
        <begin position="27"/>
        <end position="46"/>
    </location>
</feature>
<dbReference type="Gene3D" id="6.10.140.1330">
    <property type="match status" value="1"/>
</dbReference>
<feature type="transmembrane region" description="Helical" evidence="10">
    <location>
        <begin position="179"/>
        <end position="200"/>
    </location>
</feature>
<evidence type="ECO:0000256" key="4">
    <source>
        <dbReference type="ARBA" id="ARBA00022692"/>
    </source>
</evidence>
<evidence type="ECO:0000256" key="1">
    <source>
        <dbReference type="ARBA" id="ARBA00004651"/>
    </source>
</evidence>
<dbReference type="GO" id="GO:0005886">
    <property type="term" value="C:plasma membrane"/>
    <property type="evidence" value="ECO:0007669"/>
    <property type="project" value="UniProtKB-SubCell"/>
</dbReference>
<comment type="caution">
    <text evidence="10">Lacks conserved residue(s) required for the propagation of feature annotation.</text>
</comment>
<evidence type="ECO:0000256" key="7">
    <source>
        <dbReference type="ARBA" id="ARBA00023065"/>
    </source>
</evidence>
<keyword evidence="13" id="KW-1185">Reference proteome</keyword>
<proteinExistence type="inferred from homology"/>
<reference evidence="12" key="2">
    <citation type="submission" date="2020-09" db="EMBL/GenBank/DDBJ databases">
        <authorList>
            <person name="Sun Q."/>
            <person name="Ohkuma M."/>
        </authorList>
    </citation>
    <scope>NUCLEOTIDE SEQUENCE</scope>
    <source>
        <strain evidence="12">JCM 19831</strain>
    </source>
</reference>
<evidence type="ECO:0000313" key="12">
    <source>
        <dbReference type="EMBL" id="GGM55426.1"/>
    </source>
</evidence>
<dbReference type="EMBL" id="BMPI01000037">
    <property type="protein sequence ID" value="GGM55426.1"/>
    <property type="molecule type" value="Genomic_DNA"/>
</dbReference>
<evidence type="ECO:0000256" key="10">
    <source>
        <dbReference type="RuleBase" id="RU366002"/>
    </source>
</evidence>
<keyword evidence="3 10" id="KW-1003">Cell membrane</keyword>
<evidence type="ECO:0000256" key="8">
    <source>
        <dbReference type="ARBA" id="ARBA00023136"/>
    </source>
</evidence>
<evidence type="ECO:0000256" key="6">
    <source>
        <dbReference type="ARBA" id="ARBA00023053"/>
    </source>
</evidence>
<protein>
    <submittedName>
        <fullName evidence="12">Na(+)/H(+) exchanger</fullName>
    </submittedName>
</protein>
<keyword evidence="9 10" id="KW-0739">Sodium transport</keyword>
<feature type="transmembrane region" description="Helical" evidence="10">
    <location>
        <begin position="152"/>
        <end position="173"/>
    </location>
</feature>
<keyword evidence="8 10" id="KW-0472">Membrane</keyword>
<dbReference type="GO" id="GO:0015385">
    <property type="term" value="F:sodium:proton antiporter activity"/>
    <property type="evidence" value="ECO:0007669"/>
    <property type="project" value="InterPro"/>
</dbReference>
<comment type="subcellular location">
    <subcellularLocation>
        <location evidence="1 10">Cell membrane</location>
        <topology evidence="1 10">Multi-pass membrane protein</topology>
    </subcellularLocation>
</comment>
<keyword evidence="6 10" id="KW-0915">Sodium</keyword>
<evidence type="ECO:0000313" key="13">
    <source>
        <dbReference type="Proteomes" id="UP000642070"/>
    </source>
</evidence>
<reference evidence="12" key="1">
    <citation type="journal article" date="2014" name="Int. J. Syst. Evol. Microbiol.">
        <title>Complete genome sequence of Corynebacterium casei LMG S-19264T (=DSM 44701T), isolated from a smear-ripened cheese.</title>
        <authorList>
            <consortium name="US DOE Joint Genome Institute (JGI-PGF)"/>
            <person name="Walter F."/>
            <person name="Albersmeier A."/>
            <person name="Kalinowski J."/>
            <person name="Ruckert C."/>
        </authorList>
    </citation>
    <scope>NUCLEOTIDE SEQUENCE</scope>
    <source>
        <strain evidence="12">JCM 19831</strain>
    </source>
</reference>
<comment type="caution">
    <text evidence="12">The sequence shown here is derived from an EMBL/GenBank/DDBJ whole genome shotgun (WGS) entry which is preliminary data.</text>
</comment>
<keyword evidence="7 10" id="KW-0406">Ion transport</keyword>
<dbReference type="GO" id="GO:0015386">
    <property type="term" value="F:potassium:proton antiporter activity"/>
    <property type="evidence" value="ECO:0007669"/>
    <property type="project" value="TreeGrafter"/>
</dbReference>
<feature type="domain" description="Cation/H+ exchanger transmembrane" evidence="11">
    <location>
        <begin position="12"/>
        <end position="402"/>
    </location>
</feature>
<feature type="transmembrane region" description="Helical" evidence="10">
    <location>
        <begin position="260"/>
        <end position="280"/>
    </location>
</feature>
<accession>A0A917U3F1</accession>
<keyword evidence="5 10" id="KW-1133">Transmembrane helix</keyword>
<feature type="transmembrane region" description="Helical" evidence="10">
    <location>
        <begin position="108"/>
        <end position="131"/>
    </location>
</feature>
<dbReference type="Proteomes" id="UP000642070">
    <property type="component" value="Unassembled WGS sequence"/>
</dbReference>
<feature type="transmembrane region" description="Helical" evidence="10">
    <location>
        <begin position="292"/>
        <end position="314"/>
    </location>
</feature>
<comment type="similarity">
    <text evidence="10">Belongs to the monovalent cation:proton antiporter 1 (CPA1) transporter (TC 2.A.36) family.</text>
</comment>
<keyword evidence="2 10" id="KW-0813">Transport</keyword>
<evidence type="ECO:0000256" key="3">
    <source>
        <dbReference type="ARBA" id="ARBA00022475"/>
    </source>
</evidence>
<feature type="transmembrane region" description="Helical" evidence="10">
    <location>
        <begin position="82"/>
        <end position="102"/>
    </location>
</feature>
<dbReference type="Pfam" id="PF00999">
    <property type="entry name" value="Na_H_Exchanger"/>
    <property type="match status" value="1"/>
</dbReference>
<comment type="function">
    <text evidence="10">Na(+)/H(+) antiporter that extrudes sodium in exchange for external protons.</text>
</comment>
<dbReference type="InterPro" id="IPR006153">
    <property type="entry name" value="Cation/H_exchanger_TM"/>
</dbReference>
<organism evidence="12 13">
    <name type="scientific">Dactylosporangium sucinum</name>
    <dbReference type="NCBI Taxonomy" id="1424081"/>
    <lineage>
        <taxon>Bacteria</taxon>
        <taxon>Bacillati</taxon>
        <taxon>Actinomycetota</taxon>
        <taxon>Actinomycetes</taxon>
        <taxon>Micromonosporales</taxon>
        <taxon>Micromonosporaceae</taxon>
        <taxon>Dactylosporangium</taxon>
    </lineage>
</organism>
<evidence type="ECO:0000256" key="2">
    <source>
        <dbReference type="ARBA" id="ARBA00022448"/>
    </source>
</evidence>
<dbReference type="GO" id="GO:0051453">
    <property type="term" value="P:regulation of intracellular pH"/>
    <property type="evidence" value="ECO:0007669"/>
    <property type="project" value="TreeGrafter"/>
</dbReference>
<name>A0A917U3F1_9ACTN</name>
<keyword evidence="4 10" id="KW-0812">Transmembrane</keyword>
<dbReference type="InterPro" id="IPR004705">
    <property type="entry name" value="Cation/H_exchanger_CPA1_bac"/>
</dbReference>
<dbReference type="PANTHER" id="PTHR10110">
    <property type="entry name" value="SODIUM/HYDROGEN EXCHANGER"/>
    <property type="match status" value="1"/>
</dbReference>